<reference evidence="5" key="2">
    <citation type="submission" date="2012-11" db="EMBL/GenBank/DDBJ databases">
        <authorList>
            <person name="Kuo A."/>
            <person name="Curtis B.A."/>
            <person name="Tanifuji G."/>
            <person name="Burki F."/>
            <person name="Gruber A."/>
            <person name="Irimia M."/>
            <person name="Maruyama S."/>
            <person name="Arias M.C."/>
            <person name="Ball S.G."/>
            <person name="Gile G.H."/>
            <person name="Hirakawa Y."/>
            <person name="Hopkins J.F."/>
            <person name="Rensing S.A."/>
            <person name="Schmutz J."/>
            <person name="Symeonidi A."/>
            <person name="Elias M."/>
            <person name="Eveleigh R.J."/>
            <person name="Herman E.K."/>
            <person name="Klute M.J."/>
            <person name="Nakayama T."/>
            <person name="Obornik M."/>
            <person name="Reyes-Prieto A."/>
            <person name="Armbrust E.V."/>
            <person name="Aves S.J."/>
            <person name="Beiko R.G."/>
            <person name="Coutinho P."/>
            <person name="Dacks J.B."/>
            <person name="Durnford D.G."/>
            <person name="Fast N.M."/>
            <person name="Green B.R."/>
            <person name="Grisdale C."/>
            <person name="Hempe F."/>
            <person name="Henrissat B."/>
            <person name="Hoppner M.P."/>
            <person name="Ishida K.-I."/>
            <person name="Kim E."/>
            <person name="Koreny L."/>
            <person name="Kroth P.G."/>
            <person name="Liu Y."/>
            <person name="Malik S.-B."/>
            <person name="Maier U.G."/>
            <person name="McRose D."/>
            <person name="Mock T."/>
            <person name="Neilson J.A."/>
            <person name="Onodera N.T."/>
            <person name="Poole A.M."/>
            <person name="Pritham E.J."/>
            <person name="Richards T.A."/>
            <person name="Rocap G."/>
            <person name="Roy S.W."/>
            <person name="Sarai C."/>
            <person name="Schaack S."/>
            <person name="Shirato S."/>
            <person name="Slamovits C.H."/>
            <person name="Spencer D.F."/>
            <person name="Suzuki S."/>
            <person name="Worden A.Z."/>
            <person name="Zauner S."/>
            <person name="Barry K."/>
            <person name="Bell C."/>
            <person name="Bharti A.K."/>
            <person name="Crow J.A."/>
            <person name="Grimwood J."/>
            <person name="Kramer R."/>
            <person name="Lindquist E."/>
            <person name="Lucas S."/>
            <person name="Salamov A."/>
            <person name="McFadden G.I."/>
            <person name="Lane C.E."/>
            <person name="Keeling P.J."/>
            <person name="Gray M.W."/>
            <person name="Grigoriev I.V."/>
            <person name="Archibald J.M."/>
        </authorList>
    </citation>
    <scope>NUCLEOTIDE SEQUENCE</scope>
    <source>
        <strain evidence="5">CCMP2712</strain>
    </source>
</reference>
<evidence type="ECO:0000313" key="5">
    <source>
        <dbReference type="Proteomes" id="UP000011087"/>
    </source>
</evidence>
<dbReference type="GeneID" id="17293817"/>
<feature type="compositionally biased region" description="Basic and acidic residues" evidence="2">
    <location>
        <begin position="486"/>
        <end position="502"/>
    </location>
</feature>
<evidence type="ECO:0000313" key="4">
    <source>
        <dbReference type="EnsemblProtists" id="EKX37055"/>
    </source>
</evidence>
<evidence type="ECO:0000256" key="2">
    <source>
        <dbReference type="SAM" id="MobiDB-lite"/>
    </source>
</evidence>
<dbReference type="AlphaFoldDB" id="L1IML7"/>
<dbReference type="HOGENOM" id="CLU_476058_0_0_1"/>
<feature type="region of interest" description="Disordered" evidence="2">
    <location>
        <begin position="420"/>
        <end position="517"/>
    </location>
</feature>
<dbReference type="STRING" id="905079.L1IML7"/>
<feature type="region of interest" description="Disordered" evidence="2">
    <location>
        <begin position="550"/>
        <end position="573"/>
    </location>
</feature>
<feature type="compositionally biased region" description="Basic and acidic residues" evidence="2">
    <location>
        <begin position="243"/>
        <end position="254"/>
    </location>
</feature>
<dbReference type="EnsemblProtists" id="EKX37055">
    <property type="protein sequence ID" value="EKX37055"/>
    <property type="gene ID" value="GUITHDRAFT_116781"/>
</dbReference>
<sequence length="573" mass="64081">MKAQYAEKMSGLEKEAEELREAKRGLEDRLQELEKGSAGGGSQDGSTAGSDSPAAVVDGERISQLGMMLEREKEDKMRAVQKLQELNMARMKLQEEHEKLKEQLEELKVKSSEADPTVAKGSSSQNEKTSGKHRLQMEKDAADSASRIEIEQVKEKSKDFLKKAVDSKKVLENKIKEMKDKQLASDALVTELQNTIQGLQIRLGILNPSGDPLLRPLDEELSPDVGRAETARAKFQSSLQGGGEKDGALEGVEERSSELVRLTARLDARTNELDRMKSDMEVMRKGNEELQRENKRLSDQIQNQQELHSAEVQELQRQVEVLRTAKSHAESAMRKSMEGEIFDLRDKVSNLQDALNKAQHVEHMLREEERLLRKQIESLHLQLNEFDYRRGDAAMDSNDYRFSNRFGAQEGMQVIVAQAEGPALEREEEDRARASKQEDGEGEVRRTEVSDPKEGQAVQTPGSLIMEESIFTLKSPATKRASSSDSGKENLGEAAGDGKDQEVTSVFSGHVEKWDNEADKLRSILSESGEDTNNAVPDLKSAVQQAVQQALAEAEERMEDERRQEKNVAALTL</sequence>
<feature type="region of interest" description="Disordered" evidence="2">
    <location>
        <begin position="97"/>
        <end position="147"/>
    </location>
</feature>
<evidence type="ECO:0000256" key="1">
    <source>
        <dbReference type="SAM" id="Coils"/>
    </source>
</evidence>
<name>L1IML7_GUITC</name>
<reference evidence="4" key="3">
    <citation type="submission" date="2015-06" db="UniProtKB">
        <authorList>
            <consortium name="EnsemblProtists"/>
        </authorList>
    </citation>
    <scope>IDENTIFICATION</scope>
</reference>
<evidence type="ECO:0000313" key="3">
    <source>
        <dbReference type="EMBL" id="EKX37055.1"/>
    </source>
</evidence>
<protein>
    <submittedName>
        <fullName evidence="3 4">Uncharacterized protein</fullName>
    </submittedName>
</protein>
<dbReference type="RefSeq" id="XP_005824035.1">
    <property type="nucleotide sequence ID" value="XM_005823978.1"/>
</dbReference>
<feature type="region of interest" description="Disordered" evidence="2">
    <location>
        <begin position="234"/>
        <end position="254"/>
    </location>
</feature>
<reference evidence="3 5" key="1">
    <citation type="journal article" date="2012" name="Nature">
        <title>Algal genomes reveal evolutionary mosaicism and the fate of nucleomorphs.</title>
        <authorList>
            <consortium name="DOE Joint Genome Institute"/>
            <person name="Curtis B.A."/>
            <person name="Tanifuji G."/>
            <person name="Burki F."/>
            <person name="Gruber A."/>
            <person name="Irimia M."/>
            <person name="Maruyama S."/>
            <person name="Arias M.C."/>
            <person name="Ball S.G."/>
            <person name="Gile G.H."/>
            <person name="Hirakawa Y."/>
            <person name="Hopkins J.F."/>
            <person name="Kuo A."/>
            <person name="Rensing S.A."/>
            <person name="Schmutz J."/>
            <person name="Symeonidi A."/>
            <person name="Elias M."/>
            <person name="Eveleigh R.J."/>
            <person name="Herman E.K."/>
            <person name="Klute M.J."/>
            <person name="Nakayama T."/>
            <person name="Obornik M."/>
            <person name="Reyes-Prieto A."/>
            <person name="Armbrust E.V."/>
            <person name="Aves S.J."/>
            <person name="Beiko R.G."/>
            <person name="Coutinho P."/>
            <person name="Dacks J.B."/>
            <person name="Durnford D.G."/>
            <person name="Fast N.M."/>
            <person name="Green B.R."/>
            <person name="Grisdale C.J."/>
            <person name="Hempel F."/>
            <person name="Henrissat B."/>
            <person name="Hoppner M.P."/>
            <person name="Ishida K."/>
            <person name="Kim E."/>
            <person name="Koreny L."/>
            <person name="Kroth P.G."/>
            <person name="Liu Y."/>
            <person name="Malik S.B."/>
            <person name="Maier U.G."/>
            <person name="McRose D."/>
            <person name="Mock T."/>
            <person name="Neilson J.A."/>
            <person name="Onodera N.T."/>
            <person name="Poole A.M."/>
            <person name="Pritham E.J."/>
            <person name="Richards T.A."/>
            <person name="Rocap G."/>
            <person name="Roy S.W."/>
            <person name="Sarai C."/>
            <person name="Schaack S."/>
            <person name="Shirato S."/>
            <person name="Slamovits C.H."/>
            <person name="Spencer D.F."/>
            <person name="Suzuki S."/>
            <person name="Worden A.Z."/>
            <person name="Zauner S."/>
            <person name="Barry K."/>
            <person name="Bell C."/>
            <person name="Bharti A.K."/>
            <person name="Crow J.A."/>
            <person name="Grimwood J."/>
            <person name="Kramer R."/>
            <person name="Lindquist E."/>
            <person name="Lucas S."/>
            <person name="Salamov A."/>
            <person name="McFadden G.I."/>
            <person name="Lane C.E."/>
            <person name="Keeling P.J."/>
            <person name="Gray M.W."/>
            <person name="Grigoriev I.V."/>
            <person name="Archibald J.M."/>
        </authorList>
    </citation>
    <scope>NUCLEOTIDE SEQUENCE</scope>
    <source>
        <strain evidence="3 5">CCMP2712</strain>
    </source>
</reference>
<accession>L1IML7</accession>
<organism evidence="3">
    <name type="scientific">Guillardia theta (strain CCMP2712)</name>
    <name type="common">Cryptophyte</name>
    <dbReference type="NCBI Taxonomy" id="905079"/>
    <lineage>
        <taxon>Eukaryota</taxon>
        <taxon>Cryptophyceae</taxon>
        <taxon>Pyrenomonadales</taxon>
        <taxon>Geminigeraceae</taxon>
        <taxon>Guillardia</taxon>
    </lineage>
</organism>
<feature type="compositionally biased region" description="Basic and acidic residues" evidence="2">
    <location>
        <begin position="97"/>
        <end position="113"/>
    </location>
</feature>
<dbReference type="Proteomes" id="UP000011087">
    <property type="component" value="Unassembled WGS sequence"/>
</dbReference>
<feature type="compositionally biased region" description="Basic and acidic residues" evidence="2">
    <location>
        <begin position="135"/>
        <end position="147"/>
    </location>
</feature>
<feature type="compositionally biased region" description="Basic and acidic residues" evidence="2">
    <location>
        <begin position="10"/>
        <end position="35"/>
    </location>
</feature>
<dbReference type="EMBL" id="JH993064">
    <property type="protein sequence ID" value="EKX37055.1"/>
    <property type="molecule type" value="Genomic_DNA"/>
</dbReference>
<feature type="region of interest" description="Disordered" evidence="2">
    <location>
        <begin position="1"/>
        <end position="63"/>
    </location>
</feature>
<gene>
    <name evidence="3" type="ORF">GUITHDRAFT_116781</name>
</gene>
<feature type="compositionally biased region" description="Basic and acidic residues" evidence="2">
    <location>
        <begin position="423"/>
        <end position="454"/>
    </location>
</feature>
<dbReference type="KEGG" id="gtt:GUITHDRAFT_116781"/>
<feature type="coiled-coil region" evidence="1">
    <location>
        <begin position="259"/>
        <end position="371"/>
    </location>
</feature>
<keyword evidence="1" id="KW-0175">Coiled coil</keyword>
<proteinExistence type="predicted"/>
<keyword evidence="5" id="KW-1185">Reference proteome</keyword>
<dbReference type="PaxDb" id="55529-EKX37055"/>